<sequence length="239" mass="26624">MKLVERVLATNVYIDNKNQPHSIPLLLRYEPQIGSFLEGPTVPRSQEVQVEPTVLFVAPPVATAPDSESFDLIPFGQVSEMAPPINPFKLMGKTAKRSPYGAGEGQSKRHRGWKEGQEADCRGFEASSMPAEGASSDFETWVPDLMFEPGLISVQDSILDNSEIEISTKAVQGVHYMEARVFRMTKALQNKDAEHEKNMAEVLESVASNYKALEEEHFKNLNVMKEAEEKARAEASKRT</sequence>
<feature type="coiled-coil region" evidence="1">
    <location>
        <begin position="196"/>
        <end position="230"/>
    </location>
</feature>
<reference evidence="3" key="1">
    <citation type="submission" date="2018-02" db="EMBL/GenBank/DDBJ databases">
        <authorList>
            <person name="Cohen D.B."/>
            <person name="Kent A.D."/>
        </authorList>
    </citation>
    <scope>NUCLEOTIDE SEQUENCE</scope>
</reference>
<evidence type="ECO:0000313" key="3">
    <source>
        <dbReference type="EMBL" id="SPD18896.1"/>
    </source>
</evidence>
<keyword evidence="1" id="KW-0175">Coiled coil</keyword>
<protein>
    <submittedName>
        <fullName evidence="3">Uncharacterized protein</fullName>
    </submittedName>
</protein>
<gene>
    <name evidence="3" type="ORF">FSB_LOCUS46778</name>
</gene>
<evidence type="ECO:0000256" key="2">
    <source>
        <dbReference type="SAM" id="MobiDB-lite"/>
    </source>
</evidence>
<accession>A0A2N9HYB2</accession>
<organism evidence="3">
    <name type="scientific">Fagus sylvatica</name>
    <name type="common">Beechnut</name>
    <dbReference type="NCBI Taxonomy" id="28930"/>
    <lineage>
        <taxon>Eukaryota</taxon>
        <taxon>Viridiplantae</taxon>
        <taxon>Streptophyta</taxon>
        <taxon>Embryophyta</taxon>
        <taxon>Tracheophyta</taxon>
        <taxon>Spermatophyta</taxon>
        <taxon>Magnoliopsida</taxon>
        <taxon>eudicotyledons</taxon>
        <taxon>Gunneridae</taxon>
        <taxon>Pentapetalae</taxon>
        <taxon>rosids</taxon>
        <taxon>fabids</taxon>
        <taxon>Fagales</taxon>
        <taxon>Fagaceae</taxon>
        <taxon>Fagus</taxon>
    </lineage>
</organism>
<name>A0A2N9HYB2_FAGSY</name>
<dbReference type="AlphaFoldDB" id="A0A2N9HYB2"/>
<evidence type="ECO:0000256" key="1">
    <source>
        <dbReference type="SAM" id="Coils"/>
    </source>
</evidence>
<feature type="region of interest" description="Disordered" evidence="2">
    <location>
        <begin position="96"/>
        <end position="115"/>
    </location>
</feature>
<dbReference type="EMBL" id="OIVN01004713">
    <property type="protein sequence ID" value="SPD18896.1"/>
    <property type="molecule type" value="Genomic_DNA"/>
</dbReference>
<proteinExistence type="predicted"/>